<evidence type="ECO:0000313" key="1">
    <source>
        <dbReference type="EMBL" id="ATF93443.1"/>
    </source>
</evidence>
<dbReference type="EMBL" id="CP023525">
    <property type="protein sequence ID" value="ATF93443.1"/>
    <property type="molecule type" value="Genomic_DNA"/>
</dbReference>
<proteinExistence type="predicted"/>
<name>A0A291E0F7_9ENTR</name>
<dbReference type="AlphaFoldDB" id="A0A291E0F7"/>
<reference evidence="1 2" key="1">
    <citation type="submission" date="2017-09" db="EMBL/GenBank/DDBJ databases">
        <title>FDA dAtabase for Regulatory Grade micrObial Sequences (FDA-ARGOS): Supporting development and validation of Infectious Disease Dx tests.</title>
        <authorList>
            <person name="Minogue T."/>
            <person name="Wolcott M."/>
            <person name="Wasieloski L."/>
            <person name="Aguilar W."/>
            <person name="Moore D."/>
            <person name="Tallon L."/>
            <person name="Sadzewicz L."/>
            <person name="Ott S."/>
            <person name="Zhao X."/>
            <person name="Nagaraj S."/>
            <person name="Vavikolanu K."/>
            <person name="Aluvathingal J."/>
            <person name="Nadendla S."/>
            <person name="Sichtig H."/>
        </authorList>
    </citation>
    <scope>NUCLEOTIDE SEQUENCE [LARGE SCALE GENOMIC DNA]</scope>
    <source>
        <strain evidence="1 2">FDAARGOS_392</strain>
    </source>
</reference>
<accession>A0A291E0F7</accession>
<organism evidence="1 2">
    <name type="scientific">Cedecea neteri</name>
    <dbReference type="NCBI Taxonomy" id="158822"/>
    <lineage>
        <taxon>Bacteria</taxon>
        <taxon>Pseudomonadati</taxon>
        <taxon>Pseudomonadota</taxon>
        <taxon>Gammaproteobacteria</taxon>
        <taxon>Enterobacterales</taxon>
        <taxon>Enterobacteriaceae</taxon>
        <taxon>Cedecea</taxon>
    </lineage>
</organism>
<dbReference type="Proteomes" id="UP000217979">
    <property type="component" value="Chromosome"/>
</dbReference>
<protein>
    <submittedName>
        <fullName evidence="1">Uncharacterized protein</fullName>
    </submittedName>
</protein>
<gene>
    <name evidence="1" type="ORF">CO704_15675</name>
</gene>
<evidence type="ECO:0000313" key="2">
    <source>
        <dbReference type="Proteomes" id="UP000217979"/>
    </source>
</evidence>
<sequence length="65" mass="7723">MFFFLECFRKCLGDCQSKTSIFSGTCQIFLLADDYSSFSPRDYRAITMIIYAYDGDIHWAYRQHQ</sequence>